<dbReference type="Proteomes" id="UP000029590">
    <property type="component" value="Unassembled WGS sequence"/>
</dbReference>
<dbReference type="Proteomes" id="UP000220629">
    <property type="component" value="Unassembled WGS sequence"/>
</dbReference>
<reference evidence="4" key="4">
    <citation type="submission" date="2022-09" db="EMBL/GenBank/DDBJ databases">
        <title>Genomic of Burkholderia gladioli.</title>
        <authorList>
            <person name="Wu H."/>
        </authorList>
    </citation>
    <scope>NUCLEOTIDE SEQUENCE</scope>
    <source>
        <strain evidence="4">ZN-S4</strain>
    </source>
</reference>
<dbReference type="EMBL" id="JPGG01000015">
    <property type="protein sequence ID" value="KGC16893.1"/>
    <property type="molecule type" value="Genomic_DNA"/>
</dbReference>
<protein>
    <submittedName>
        <fullName evidence="3">Uncharacterized protein</fullName>
    </submittedName>
</protein>
<reference evidence="3" key="3">
    <citation type="submission" date="2017-09" db="EMBL/GenBank/DDBJ databases">
        <title>FDA dAtabase for Regulatory Grade micrObial Sequences (FDA-ARGOS): Supporting development and validation of Infectious Disease Dx tests.</title>
        <authorList>
            <person name="Minogue T."/>
            <person name="Wolcott M."/>
            <person name="Wasieloski L."/>
            <person name="Aguilar W."/>
            <person name="Moore D."/>
            <person name="Tallon L.J."/>
            <person name="Sadzewicz L."/>
            <person name="Ott S."/>
            <person name="Zhao X."/>
            <person name="Nagaraj S."/>
            <person name="Vavikolanu K."/>
            <person name="Aluvathingal J."/>
            <person name="Nadendla S."/>
            <person name="Sichtig H."/>
        </authorList>
    </citation>
    <scope>NUCLEOTIDE SEQUENCE</scope>
    <source>
        <strain evidence="3">FDAARGOS_390</strain>
    </source>
</reference>
<keyword evidence="1" id="KW-0812">Transmembrane</keyword>
<organism evidence="3 6">
    <name type="scientific">Burkholderia gladioli</name>
    <name type="common">Pseudomonas marginata</name>
    <name type="synonym">Phytomonas marginata</name>
    <dbReference type="NCBI Taxonomy" id="28095"/>
    <lineage>
        <taxon>Bacteria</taxon>
        <taxon>Pseudomonadati</taxon>
        <taxon>Pseudomonadota</taxon>
        <taxon>Betaproteobacteria</taxon>
        <taxon>Burkholderiales</taxon>
        <taxon>Burkholderiaceae</taxon>
        <taxon>Burkholderia</taxon>
    </lineage>
</organism>
<reference evidence="2 5" key="1">
    <citation type="submission" date="2014-04" db="EMBL/GenBank/DDBJ databases">
        <authorList>
            <person name="Bishop-Lilly K.A."/>
            <person name="Broomall S.M."/>
            <person name="Chain P.S."/>
            <person name="Chertkov O."/>
            <person name="Coyne S.R."/>
            <person name="Daligault H.E."/>
            <person name="Davenport K.W."/>
            <person name="Erkkila T."/>
            <person name="Frey K.G."/>
            <person name="Gibbons H.S."/>
            <person name="Gu W."/>
            <person name="Jaissle J."/>
            <person name="Johnson S.L."/>
            <person name="Koroleva G.I."/>
            <person name="Ladner J.T."/>
            <person name="Lo C.-C."/>
            <person name="Minogue T.D."/>
            <person name="Munk C."/>
            <person name="Palacios G.F."/>
            <person name="Redden C.L."/>
            <person name="Rosenzweig C.N."/>
            <person name="Scholz M.B."/>
            <person name="Teshima H."/>
            <person name="Xu Y."/>
        </authorList>
    </citation>
    <scope>NUCLEOTIDE SEQUENCE [LARGE SCALE GENOMIC DNA]</scope>
    <source>
        <strain evidence="2">Gladioli</strain>
        <strain evidence="5">gladioli</strain>
    </source>
</reference>
<dbReference type="EMBL" id="CP104214">
    <property type="protein sequence ID" value="UWX69553.1"/>
    <property type="molecule type" value="Genomic_DNA"/>
</dbReference>
<evidence type="ECO:0000313" key="4">
    <source>
        <dbReference type="EMBL" id="UWX69553.1"/>
    </source>
</evidence>
<reference evidence="6" key="2">
    <citation type="submission" date="2017-09" db="EMBL/GenBank/DDBJ databases">
        <title>FDA dAtabase for Regulatory Grade micrObial Sequences (FDA-ARGOS): Supporting development and validation of Infectious Disease Dx tests.</title>
        <authorList>
            <person name="Minogue T."/>
            <person name="Wolcott M."/>
            <person name="Wasieloski L."/>
            <person name="Aguilar W."/>
            <person name="Moore D."/>
            <person name="Tallon L."/>
            <person name="Sadzewicz L."/>
            <person name="Ott S."/>
            <person name="Zhao X."/>
            <person name="Nagaraj S."/>
            <person name="Vavikolanu K."/>
            <person name="Aluvathingal J."/>
            <person name="Nadendla S."/>
            <person name="Sichtig H."/>
        </authorList>
    </citation>
    <scope>NUCLEOTIDE SEQUENCE [LARGE SCALE GENOMIC DNA]</scope>
    <source>
        <strain evidence="6">FDAARGOS_390</strain>
    </source>
</reference>
<dbReference type="OrthoDB" id="9021568at2"/>
<dbReference type="Proteomes" id="UP001059745">
    <property type="component" value="Chromosome 1"/>
</dbReference>
<evidence type="ECO:0000313" key="2">
    <source>
        <dbReference type="EMBL" id="KGC16893.1"/>
    </source>
</evidence>
<accession>A0A095FHK7</accession>
<dbReference type="AlphaFoldDB" id="A0A095FHK7"/>
<keyword evidence="1" id="KW-0472">Membrane</keyword>
<gene>
    <name evidence="3" type="ORF">CRM94_21675</name>
    <name evidence="2" type="ORF">DM48_4954</name>
    <name evidence="4" type="ORF">NYZ96_15300</name>
</gene>
<dbReference type="RefSeq" id="WP_013699119.1">
    <property type="nucleotide sequence ID" value="NZ_CADEPO010000016.1"/>
</dbReference>
<evidence type="ECO:0000313" key="5">
    <source>
        <dbReference type="Proteomes" id="UP000029590"/>
    </source>
</evidence>
<dbReference type="OMA" id="RHKYHPN"/>
<feature type="transmembrane region" description="Helical" evidence="1">
    <location>
        <begin position="41"/>
        <end position="61"/>
    </location>
</feature>
<feature type="transmembrane region" description="Helical" evidence="1">
    <location>
        <begin position="12"/>
        <end position="29"/>
    </location>
</feature>
<dbReference type="EMBL" id="PDDY01000004">
    <property type="protein sequence ID" value="PEH37171.1"/>
    <property type="molecule type" value="Genomic_DNA"/>
</dbReference>
<evidence type="ECO:0000313" key="3">
    <source>
        <dbReference type="EMBL" id="PEH37171.1"/>
    </source>
</evidence>
<sequence>MSINSPFELSTVILVFAVMGAVAIGALLATMHLRRKYHPNLIGALIGALLCFLLIEALPAII</sequence>
<evidence type="ECO:0000313" key="6">
    <source>
        <dbReference type="Proteomes" id="UP000220629"/>
    </source>
</evidence>
<proteinExistence type="predicted"/>
<keyword evidence="1" id="KW-1133">Transmembrane helix</keyword>
<dbReference type="KEGG" id="bgo:BM43_690"/>
<dbReference type="GeneID" id="66458899"/>
<name>A0A095FHK7_BURGA</name>
<evidence type="ECO:0000256" key="1">
    <source>
        <dbReference type="SAM" id="Phobius"/>
    </source>
</evidence>